<dbReference type="InterPro" id="IPR015421">
    <property type="entry name" value="PyrdxlP-dep_Trfase_major"/>
</dbReference>
<dbReference type="InterPro" id="IPR002129">
    <property type="entry name" value="PyrdxlP-dep_de-COase"/>
</dbReference>
<dbReference type="OrthoDB" id="639767at2759"/>
<dbReference type="GO" id="GO:0030170">
    <property type="term" value="F:pyridoxal phosphate binding"/>
    <property type="evidence" value="ECO:0007669"/>
    <property type="project" value="InterPro"/>
</dbReference>
<dbReference type="InterPro" id="IPR010977">
    <property type="entry name" value="Aromatic_deC"/>
</dbReference>
<comment type="similarity">
    <text evidence="2">Belongs to the group II decarboxylase family.</text>
</comment>
<name>A0A835KEJ8_9POAL</name>
<evidence type="ECO:0000256" key="6">
    <source>
        <dbReference type="PIRSR" id="PIRSR602129-50"/>
    </source>
</evidence>
<feature type="compositionally biased region" description="Basic and acidic residues" evidence="7">
    <location>
        <begin position="871"/>
        <end position="889"/>
    </location>
</feature>
<evidence type="ECO:0000313" key="9">
    <source>
        <dbReference type="Proteomes" id="UP000636709"/>
    </source>
</evidence>
<dbReference type="PRINTS" id="PR00800">
    <property type="entry name" value="YHDCRBOXLASE"/>
</dbReference>
<feature type="compositionally biased region" description="Polar residues" evidence="7">
    <location>
        <begin position="916"/>
        <end position="925"/>
    </location>
</feature>
<proteinExistence type="inferred from homology"/>
<dbReference type="AlphaFoldDB" id="A0A835KEJ8"/>
<dbReference type="Gene3D" id="3.90.1150.10">
    <property type="entry name" value="Aspartate Aminotransferase, domain 1"/>
    <property type="match status" value="1"/>
</dbReference>
<feature type="modified residue" description="N6-(pyridoxal phosphate)lysine" evidence="6">
    <location>
        <position position="490"/>
    </location>
</feature>
<feature type="region of interest" description="Disordered" evidence="7">
    <location>
        <begin position="804"/>
        <end position="823"/>
    </location>
</feature>
<dbReference type="Gene3D" id="3.40.640.10">
    <property type="entry name" value="Type I PLP-dependent aspartate aminotransferase-like (Major domain)"/>
    <property type="match status" value="1"/>
</dbReference>
<dbReference type="PANTHER" id="PTHR11999:SF148">
    <property type="entry name" value="OS10G0400500 PROTEIN"/>
    <property type="match status" value="1"/>
</dbReference>
<dbReference type="InterPro" id="IPR015424">
    <property type="entry name" value="PyrdxlP-dep_Trfase"/>
</dbReference>
<dbReference type="EMBL" id="JACEFO010001668">
    <property type="protein sequence ID" value="KAF8723287.1"/>
    <property type="molecule type" value="Genomic_DNA"/>
</dbReference>
<dbReference type="Proteomes" id="UP000636709">
    <property type="component" value="Unassembled WGS sequence"/>
</dbReference>
<evidence type="ECO:0000256" key="5">
    <source>
        <dbReference type="ARBA" id="ARBA00023239"/>
    </source>
</evidence>
<comment type="caution">
    <text evidence="8">The sequence shown here is derived from an EMBL/GenBank/DDBJ whole genome shotgun (WGS) entry which is preliminary data.</text>
</comment>
<feature type="compositionally biased region" description="Basic residues" evidence="7">
    <location>
        <begin position="30"/>
        <end position="40"/>
    </location>
</feature>
<feature type="compositionally biased region" description="Pro residues" evidence="7">
    <location>
        <begin position="811"/>
        <end position="823"/>
    </location>
</feature>
<feature type="compositionally biased region" description="Low complexity" evidence="7">
    <location>
        <begin position="973"/>
        <end position="994"/>
    </location>
</feature>
<feature type="region of interest" description="Disordered" evidence="7">
    <location>
        <begin position="941"/>
        <end position="1034"/>
    </location>
</feature>
<evidence type="ECO:0000256" key="3">
    <source>
        <dbReference type="ARBA" id="ARBA00022793"/>
    </source>
</evidence>
<dbReference type="GO" id="GO:0016831">
    <property type="term" value="F:carboxy-lyase activity"/>
    <property type="evidence" value="ECO:0007669"/>
    <property type="project" value="UniProtKB-KW"/>
</dbReference>
<evidence type="ECO:0000256" key="2">
    <source>
        <dbReference type="ARBA" id="ARBA00009533"/>
    </source>
</evidence>
<dbReference type="SUPFAM" id="SSF53383">
    <property type="entry name" value="PLP-dependent transferases"/>
    <property type="match status" value="1"/>
</dbReference>
<accession>A0A835KEJ8</accession>
<sequence length="1034" mass="111079">MPESSTEEADRIMSLNHRSEASERAAPGTRRMRGSGRARGRMPPASAPSFQPQLGTQASMPNTDLTARSASREEQRNSRGPSTPESLIRMRSGVWWGELVPARRPSLPAAGLRGADGGGSEGAWARLGPCVRPACSHGRVGAEPGFTKPTVLPCPVTVHVVAVGPLVFSEIPRRTQVLPSVTSPLALSLATRRPHPATGPESFADDSRAVVDFLAEYYRDVDKYPPGRLRKLLPDTAPELGEPLEHVLEDVRRDILPGLTHWQSPSFFAYFPMNASAAGFAGEMLSVGLNVVPFLWAASPAAAELEGVVVDWMGNLLGLPRRLLFSGGGGGVLQGSTCEAVVCTLAAARDRALAKLGAHEAIMKLVVYASDQTHATFQKGARLVGIPPANFRVIPTSAASGYGLTAAAVRALVDRDVASGLVPLYLCATVGTTGLGAVDPVRELGEVARRHGMWLHVDAAYAGSAAICPEFQGYLDGTELADSVSMNPHKWFLTNMDCCCLWVASPRHLTSALSTDPEYLKNVGTNGTGNKPAAAIDYKDWQISLSRRFRAIKLWVVLRRYGAVGLRGHIRRHVTAAKWFEPEVAADERCEVVVPRRFSLVCFRLRPRSDEDAVDDVNRELLAAVNESGRAFMTHFVVDGKFVIRLAIGGAMTELRHVMDVWELIKGKAVEVLQATTLMLWLHSHRVGTGTAAVCLPADEVTTPRPDMKLQCEGSLHHSVRRWLQGCINGIVVVAATTGSGTTRSVLAMCRGRWICTSPSRARSVLAGAGSALAVRPRVSSPPCRARANAAAPQRHGARRTPPLRLAVRGTPPPLRVASPPHPLRLAVRGTPPPLRVASPPRLLTSHAKTVDARLAPHLALRYHSPPRGGRNQEREGAAVQFRTREREGASIQQPISSSRPKPASSFSSSLAAQQLGPSPSALSCSHRNVDPACHLLPRVVSKQDSASSPHDARHRTASPGLYMSCRTSSSLPRPANQNPSNRRPSSRRAANPSSSPPPPISQLTSDRRGKVRNTPSSFPGFPVRGSEGEALPL</sequence>
<reference evidence="8" key="1">
    <citation type="submission" date="2020-07" db="EMBL/GenBank/DDBJ databases">
        <title>Genome sequence and genetic diversity analysis of an under-domesticated orphan crop, white fonio (Digitaria exilis).</title>
        <authorList>
            <person name="Bennetzen J.L."/>
            <person name="Chen S."/>
            <person name="Ma X."/>
            <person name="Wang X."/>
            <person name="Yssel A.E.J."/>
            <person name="Chaluvadi S.R."/>
            <person name="Johnson M."/>
            <person name="Gangashetty P."/>
            <person name="Hamidou F."/>
            <person name="Sanogo M.D."/>
            <person name="Zwaenepoel A."/>
            <person name="Wallace J."/>
            <person name="Van De Peer Y."/>
            <person name="Van Deynze A."/>
        </authorList>
    </citation>
    <scope>NUCLEOTIDE SEQUENCE</scope>
    <source>
        <tissue evidence="8">Leaves</tissue>
    </source>
</reference>
<dbReference type="PANTHER" id="PTHR11999">
    <property type="entry name" value="GROUP II PYRIDOXAL-5-PHOSPHATE DECARBOXYLASE"/>
    <property type="match status" value="1"/>
</dbReference>
<organism evidence="8 9">
    <name type="scientific">Digitaria exilis</name>
    <dbReference type="NCBI Taxonomy" id="1010633"/>
    <lineage>
        <taxon>Eukaryota</taxon>
        <taxon>Viridiplantae</taxon>
        <taxon>Streptophyta</taxon>
        <taxon>Embryophyta</taxon>
        <taxon>Tracheophyta</taxon>
        <taxon>Spermatophyta</taxon>
        <taxon>Magnoliopsida</taxon>
        <taxon>Liliopsida</taxon>
        <taxon>Poales</taxon>
        <taxon>Poaceae</taxon>
        <taxon>PACMAD clade</taxon>
        <taxon>Panicoideae</taxon>
        <taxon>Panicodae</taxon>
        <taxon>Paniceae</taxon>
        <taxon>Anthephorinae</taxon>
        <taxon>Digitaria</taxon>
    </lineage>
</organism>
<keyword evidence="4 6" id="KW-0663">Pyridoxal phosphate</keyword>
<feature type="compositionally biased region" description="Polar residues" evidence="7">
    <location>
        <begin position="48"/>
        <end position="69"/>
    </location>
</feature>
<evidence type="ECO:0008006" key="10">
    <source>
        <dbReference type="Google" id="ProtNLM"/>
    </source>
</evidence>
<keyword evidence="3" id="KW-0210">Decarboxylase</keyword>
<dbReference type="Gene3D" id="1.20.1340.10">
    <property type="entry name" value="dopa decarboxylase, N-terminal domain"/>
    <property type="match status" value="1"/>
</dbReference>
<evidence type="ECO:0000256" key="7">
    <source>
        <dbReference type="SAM" id="MobiDB-lite"/>
    </source>
</evidence>
<dbReference type="GO" id="GO:0006520">
    <property type="term" value="P:amino acid metabolic process"/>
    <property type="evidence" value="ECO:0007669"/>
    <property type="project" value="InterPro"/>
</dbReference>
<comment type="cofactor">
    <cofactor evidence="1 6">
        <name>pyridoxal 5'-phosphate</name>
        <dbReference type="ChEBI" id="CHEBI:597326"/>
    </cofactor>
</comment>
<protein>
    <recommendedName>
        <fullName evidence="10">Tyrosine decarboxylase</fullName>
    </recommendedName>
</protein>
<keyword evidence="5" id="KW-0456">Lyase</keyword>
<feature type="region of interest" description="Disordered" evidence="7">
    <location>
        <begin position="1"/>
        <end position="86"/>
    </location>
</feature>
<dbReference type="InterPro" id="IPR015422">
    <property type="entry name" value="PyrdxlP-dep_Trfase_small"/>
</dbReference>
<evidence type="ECO:0000256" key="4">
    <source>
        <dbReference type="ARBA" id="ARBA00022898"/>
    </source>
</evidence>
<evidence type="ECO:0000313" key="8">
    <source>
        <dbReference type="EMBL" id="KAF8723287.1"/>
    </source>
</evidence>
<feature type="compositionally biased region" description="Low complexity" evidence="7">
    <location>
        <begin position="895"/>
        <end position="913"/>
    </location>
</feature>
<dbReference type="GO" id="GO:0019752">
    <property type="term" value="P:carboxylic acid metabolic process"/>
    <property type="evidence" value="ECO:0007669"/>
    <property type="project" value="InterPro"/>
</dbReference>
<dbReference type="GO" id="GO:0005737">
    <property type="term" value="C:cytoplasm"/>
    <property type="evidence" value="ECO:0007669"/>
    <property type="project" value="TreeGrafter"/>
</dbReference>
<feature type="region of interest" description="Disordered" evidence="7">
    <location>
        <begin position="862"/>
        <end position="925"/>
    </location>
</feature>
<evidence type="ECO:0000256" key="1">
    <source>
        <dbReference type="ARBA" id="ARBA00001933"/>
    </source>
</evidence>
<keyword evidence="9" id="KW-1185">Reference proteome</keyword>
<dbReference type="Pfam" id="PF00282">
    <property type="entry name" value="Pyridoxal_deC"/>
    <property type="match status" value="1"/>
</dbReference>
<gene>
    <name evidence="8" type="ORF">HU200_021805</name>
</gene>